<feature type="compositionally biased region" description="Polar residues" evidence="1">
    <location>
        <begin position="469"/>
        <end position="480"/>
    </location>
</feature>
<evidence type="ECO:0000313" key="2">
    <source>
        <dbReference type="EMBL" id="CAE0247164.1"/>
    </source>
</evidence>
<feature type="region of interest" description="Disordered" evidence="1">
    <location>
        <begin position="340"/>
        <end position="404"/>
    </location>
</feature>
<gene>
    <name evidence="2" type="ORF">PBIL07802_LOCUS9354</name>
</gene>
<name>A0A7S3D5G5_9EUKA</name>
<proteinExistence type="predicted"/>
<organism evidence="2">
    <name type="scientific">Palpitomonas bilix</name>
    <dbReference type="NCBI Taxonomy" id="652834"/>
    <lineage>
        <taxon>Eukaryota</taxon>
        <taxon>Eukaryota incertae sedis</taxon>
    </lineage>
</organism>
<dbReference type="EMBL" id="HBIB01014526">
    <property type="protein sequence ID" value="CAE0247164.1"/>
    <property type="molecule type" value="Transcribed_RNA"/>
</dbReference>
<protein>
    <submittedName>
        <fullName evidence="2">Uncharacterized protein</fullName>
    </submittedName>
</protein>
<sequence length="889" mass="97960">MLYDESPAESLPLCYAIDVFLYKKDQPNIPVAPTVAENEKEAIYLRGKLVRAAAIASKNSYIHPSDVMEIRDVRVSSFQLDFLAEGMYLKGNGVWYTLKAPHKDYGVTFARYQTSAHLAYKMLHMVEEEKIPYAEVKNRLTYAKGSPAAVAIEELTRNCRNDFLNAIAAGIASEVDLLERGETESHANISHVVQALLAFCLGHIEEDPKGIGKAPIFEMMRKKKSDVARIILRTLDIPLPSVGKDVLCSAIPDWKNRVDLTIEGCSPSVRSAMSPAIIEPPRRPLYADPTPEENGKLKSLFVPKELPKWAETVDWSDVAALASLHVRLQKGMSARKWQEAQSGKAGGRLNGGKFAPISDTAHQPVQTKTKKRLALDSDEEGEAFVSASHGLDDSAGPGADDSDDEIITLSMKSPRHGVSRSSPTVKGFMPDQLTLARKSSQPPPVAGPFARTSLQSTVATRSGEKKSSASKTLRSETQGAEGSRKSRKIGGGSTQLRKKSAQVSDEESSDDESRSAQRLRKLTPRQLGASNSSSKILSPDSEHAVGRYSSAPLPSHSASVPVGERQFIRTSSLRSISAGGEQKKTDWRETEKKHKQSRYPRIHSLIHKADFTTKIFNSTPQPVPLWKHLSQKLSAYRKATAASLSKQDSSRDIEEGSSRRSIIHAHYDDVKRLSDFVQSFDFLALPPEACTSIGSVPVERSRRKSQVRIKSGRLTAKLSLLSGESEHVSRGLWVTENDRRENAHVFELTALLDAMGSGKALMHHPLCVGLCGGVISDLEAATSSRNSLELNLSYRLQDELVLQFSLESDFRREKGKGLFLYVFPQREWSNSIAISLLSQLTLAQRGALSGRDAGLRDSTNIEVEDWQRRAKLESGVGCWCMFVFHSAYA</sequence>
<evidence type="ECO:0000256" key="1">
    <source>
        <dbReference type="SAM" id="MobiDB-lite"/>
    </source>
</evidence>
<feature type="compositionally biased region" description="Basic and acidic residues" evidence="1">
    <location>
        <begin position="581"/>
        <end position="592"/>
    </location>
</feature>
<accession>A0A7S3D5G5</accession>
<reference evidence="2" key="1">
    <citation type="submission" date="2021-01" db="EMBL/GenBank/DDBJ databases">
        <authorList>
            <person name="Corre E."/>
            <person name="Pelletier E."/>
            <person name="Niang G."/>
            <person name="Scheremetjew M."/>
            <person name="Finn R."/>
            <person name="Kale V."/>
            <person name="Holt S."/>
            <person name="Cochrane G."/>
            <person name="Meng A."/>
            <person name="Brown T."/>
            <person name="Cohen L."/>
        </authorList>
    </citation>
    <scope>NUCLEOTIDE SEQUENCE</scope>
    <source>
        <strain evidence="2">NIES-2562</strain>
    </source>
</reference>
<feature type="region of interest" description="Disordered" evidence="1">
    <location>
        <begin position="436"/>
        <end position="598"/>
    </location>
</feature>
<dbReference type="AlphaFoldDB" id="A0A7S3D5G5"/>